<feature type="transmembrane region" description="Helical" evidence="1">
    <location>
        <begin position="89"/>
        <end position="111"/>
    </location>
</feature>
<evidence type="ECO:0000256" key="1">
    <source>
        <dbReference type="SAM" id="Phobius"/>
    </source>
</evidence>
<gene>
    <name evidence="2" type="ORF">GQ607_013060</name>
</gene>
<feature type="transmembrane region" description="Helical" evidence="1">
    <location>
        <begin position="204"/>
        <end position="227"/>
    </location>
</feature>
<dbReference type="EMBL" id="WOWK01000092">
    <property type="protein sequence ID" value="KAF0319695.1"/>
    <property type="molecule type" value="Genomic_DNA"/>
</dbReference>
<organism evidence="2 3">
    <name type="scientific">Colletotrichum asianum</name>
    <dbReference type="NCBI Taxonomy" id="702518"/>
    <lineage>
        <taxon>Eukaryota</taxon>
        <taxon>Fungi</taxon>
        <taxon>Dikarya</taxon>
        <taxon>Ascomycota</taxon>
        <taxon>Pezizomycotina</taxon>
        <taxon>Sordariomycetes</taxon>
        <taxon>Hypocreomycetidae</taxon>
        <taxon>Glomerellales</taxon>
        <taxon>Glomerellaceae</taxon>
        <taxon>Colletotrichum</taxon>
        <taxon>Colletotrichum gloeosporioides species complex</taxon>
    </lineage>
</organism>
<feature type="transmembrane region" description="Helical" evidence="1">
    <location>
        <begin position="64"/>
        <end position="82"/>
    </location>
</feature>
<sequence length="252" mass="27285">MAQSWSLSVLGWVPGIITMVVLRPGLDQLNYAFGKSGIGYESRCLNVLLIGFQVFASVKILNTLSHHFICTVAFSAIAMSLPRTLHVSFISIFSAFFMCLGILVSMILVWMEDAASMYHGYNGNYPEDGPVETYAFPLTGTTFVATINAILFPFLLKFSKALAILTASSNLLFIVPPVIGFSYLGQHSTAPALGILSGTAYNKSSFVVVPALVIGGMYANVSVKFIYHSIMGNSPMPTETPSDGARGLPFWR</sequence>
<proteinExistence type="predicted"/>
<feature type="transmembrane region" description="Helical" evidence="1">
    <location>
        <begin position="6"/>
        <end position="26"/>
    </location>
</feature>
<dbReference type="AlphaFoldDB" id="A0A8H3W4F3"/>
<dbReference type="OrthoDB" id="5239891at2759"/>
<evidence type="ECO:0000313" key="2">
    <source>
        <dbReference type="EMBL" id="KAF0319695.1"/>
    </source>
</evidence>
<feature type="transmembrane region" description="Helical" evidence="1">
    <location>
        <begin position="134"/>
        <end position="155"/>
    </location>
</feature>
<protein>
    <submittedName>
        <fullName evidence="2">Transmembrane amino acid transporter</fullName>
    </submittedName>
</protein>
<comment type="caution">
    <text evidence="2">The sequence shown here is derived from an EMBL/GenBank/DDBJ whole genome shotgun (WGS) entry which is preliminary data.</text>
</comment>
<evidence type="ECO:0000313" key="3">
    <source>
        <dbReference type="Proteomes" id="UP000434172"/>
    </source>
</evidence>
<keyword evidence="1" id="KW-1133">Transmembrane helix</keyword>
<feature type="transmembrane region" description="Helical" evidence="1">
    <location>
        <begin position="162"/>
        <end position="184"/>
    </location>
</feature>
<reference evidence="2 3" key="1">
    <citation type="submission" date="2019-12" db="EMBL/GenBank/DDBJ databases">
        <title>A genome sequence resource for the geographically widespread anthracnose pathogen Colletotrichum asianum.</title>
        <authorList>
            <person name="Meng Y."/>
        </authorList>
    </citation>
    <scope>NUCLEOTIDE SEQUENCE [LARGE SCALE GENOMIC DNA]</scope>
    <source>
        <strain evidence="2 3">ICMP 18580</strain>
    </source>
</reference>
<name>A0A8H3W4F3_9PEZI</name>
<keyword evidence="3" id="KW-1185">Reference proteome</keyword>
<accession>A0A8H3W4F3</accession>
<keyword evidence="1 2" id="KW-0812">Transmembrane</keyword>
<keyword evidence="1" id="KW-0472">Membrane</keyword>
<dbReference type="Proteomes" id="UP000434172">
    <property type="component" value="Unassembled WGS sequence"/>
</dbReference>